<organism evidence="2 3">
    <name type="scientific">Cinara cedri</name>
    <dbReference type="NCBI Taxonomy" id="506608"/>
    <lineage>
        <taxon>Eukaryota</taxon>
        <taxon>Metazoa</taxon>
        <taxon>Ecdysozoa</taxon>
        <taxon>Arthropoda</taxon>
        <taxon>Hexapoda</taxon>
        <taxon>Insecta</taxon>
        <taxon>Pterygota</taxon>
        <taxon>Neoptera</taxon>
        <taxon>Paraneoptera</taxon>
        <taxon>Hemiptera</taxon>
        <taxon>Sternorrhyncha</taxon>
        <taxon>Aphidomorpha</taxon>
        <taxon>Aphidoidea</taxon>
        <taxon>Aphididae</taxon>
        <taxon>Lachninae</taxon>
        <taxon>Cinara</taxon>
    </lineage>
</organism>
<dbReference type="AlphaFoldDB" id="A0A5E4NG61"/>
<evidence type="ECO:0000256" key="1">
    <source>
        <dbReference type="SAM" id="MobiDB-lite"/>
    </source>
</evidence>
<gene>
    <name evidence="2" type="ORF">CINCED_3A023412</name>
</gene>
<proteinExistence type="predicted"/>
<feature type="compositionally biased region" description="Basic and acidic residues" evidence="1">
    <location>
        <begin position="379"/>
        <end position="407"/>
    </location>
</feature>
<dbReference type="EMBL" id="CABPRJ010002373">
    <property type="protein sequence ID" value="VVC43924.1"/>
    <property type="molecule type" value="Genomic_DNA"/>
</dbReference>
<reference evidence="2 3" key="1">
    <citation type="submission" date="2019-08" db="EMBL/GenBank/DDBJ databases">
        <authorList>
            <person name="Alioto T."/>
            <person name="Alioto T."/>
            <person name="Gomez Garrido J."/>
        </authorList>
    </citation>
    <scope>NUCLEOTIDE SEQUENCE [LARGE SCALE GENOMIC DNA]</scope>
</reference>
<accession>A0A5E4NG61</accession>
<evidence type="ECO:0000313" key="3">
    <source>
        <dbReference type="Proteomes" id="UP000325440"/>
    </source>
</evidence>
<evidence type="ECO:0000313" key="2">
    <source>
        <dbReference type="EMBL" id="VVC43924.1"/>
    </source>
</evidence>
<keyword evidence="3" id="KW-1185">Reference proteome</keyword>
<name>A0A5E4NG61_9HEMI</name>
<dbReference type="Proteomes" id="UP000325440">
    <property type="component" value="Unassembled WGS sequence"/>
</dbReference>
<protein>
    <submittedName>
        <fullName evidence="2">Uncharacterized protein</fullName>
    </submittedName>
</protein>
<feature type="compositionally biased region" description="Polar residues" evidence="1">
    <location>
        <begin position="408"/>
        <end position="419"/>
    </location>
</feature>
<sequence>MADRHNGATINENIKPAIEFNQEEKSAVCAIKAYVFMKNPPKGNFIGLKFANEARKLNPTEPEWICIWLLVKGRVRRYNVIKFSKQPDTCEIDAVEQLLSIENPKPRYLYPVFDVYNEVASYYFRRNPNCSIADKYYKLSIKIIKKALMLLDGINDNQLCYFTLIYIQIPDYKTAKRYFSRAMVVGGTFRCAITLFKVECLLQPTGQFPFVQTLNMIYDTFISPERRLIILCLILIYYHSCERNEQELMHYLKLYMDQDTDNDKKRLQLYTAKSCFKNIWFIKGQFLAELALYVENITNTYEWNSKEKQIVNDTYNRFIEMLKANNKEDSKNKDKTLQHSRVKELCWRTKQDESVKYENTSLNEVNNQEKNGSCKSSNKRNDLQSSNEDKILSWRNNKGDRVYRNEFQKTVTNNPSAGYSKSDEQNEGNGNWTENRTYTNNSIFGPRRNSKPISKFPSNSSR</sequence>
<feature type="region of interest" description="Disordered" evidence="1">
    <location>
        <begin position="358"/>
        <end position="462"/>
    </location>
</feature>
<feature type="compositionally biased region" description="Polar residues" evidence="1">
    <location>
        <begin position="427"/>
        <end position="443"/>
    </location>
</feature>
<feature type="compositionally biased region" description="Polar residues" evidence="1">
    <location>
        <begin position="358"/>
        <end position="376"/>
    </location>
</feature>